<comment type="caution">
    <text evidence="2">The sequence shown here is derived from an EMBL/GenBank/DDBJ whole genome shotgun (WGS) entry which is preliminary data.</text>
</comment>
<reference evidence="2 3" key="1">
    <citation type="submission" date="2024-06" db="EMBL/GenBank/DDBJ databases">
        <title>Complete genome of Phlyctema vagabunda strain 19-DSS-EL-015.</title>
        <authorList>
            <person name="Fiorenzani C."/>
        </authorList>
    </citation>
    <scope>NUCLEOTIDE SEQUENCE [LARGE SCALE GENOMIC DNA]</scope>
    <source>
        <strain evidence="2 3">19-DSS-EL-015</strain>
    </source>
</reference>
<dbReference type="PANTHER" id="PTHR12415:SF4">
    <property type="entry name" value="TYROSYL-DNA PHOSPHODIESTERASE DOMAIN-CONTAINING PROTEIN"/>
    <property type="match status" value="1"/>
</dbReference>
<sequence>MIDLPRLPVEQVQHNQLTPFAVELLFFLEALGIEADTINSLKKFDFRQTADLAFVHSIGGAHADWKREGFCGLGTSVRALGLNSERAPKVDFVAASLGNLSDSFLKSMYLATMGHTQDAQKNHTWLDDQANGDPPSKVVISDTDVKNNCRIYFPTEQTVEASKGGKASGGTICFQRKWYENAGFPRSLMVDMKSTRKGMLSHSKMIFVRGPKPWVYVGSANLSEAAWGQLVRDKKTGEPRHIRCRNWECGVICPVPIPQTLGGGSALAEQSRQVMGMEIFHGHVPVPMMVPAEAYEGKEPWFFNSV</sequence>
<evidence type="ECO:0000259" key="1">
    <source>
        <dbReference type="PROSITE" id="PS50035"/>
    </source>
</evidence>
<gene>
    <name evidence="2" type="ORF">PVAG01_02564</name>
</gene>
<keyword evidence="3" id="KW-1185">Reference proteome</keyword>
<dbReference type="SUPFAM" id="SSF56024">
    <property type="entry name" value="Phospholipase D/nuclease"/>
    <property type="match status" value="1"/>
</dbReference>
<proteinExistence type="predicted"/>
<dbReference type="Gene3D" id="3.30.870.10">
    <property type="entry name" value="Endonuclease Chain A"/>
    <property type="match status" value="1"/>
</dbReference>
<evidence type="ECO:0000313" key="3">
    <source>
        <dbReference type="Proteomes" id="UP001629113"/>
    </source>
</evidence>
<accession>A0ABR4PR11</accession>
<name>A0ABR4PR11_9HELO</name>
<dbReference type="Pfam" id="PF06087">
    <property type="entry name" value="Tyr-DNA_phospho"/>
    <property type="match status" value="1"/>
</dbReference>
<dbReference type="PROSITE" id="PS50035">
    <property type="entry name" value="PLD"/>
    <property type="match status" value="1"/>
</dbReference>
<dbReference type="PANTHER" id="PTHR12415">
    <property type="entry name" value="TYROSYL-DNA PHOSPHODIESTERASE 1"/>
    <property type="match status" value="1"/>
</dbReference>
<protein>
    <submittedName>
        <fullName evidence="2">Tyrosyl-dna phosphodiesterase domain-containing protein</fullName>
    </submittedName>
</protein>
<dbReference type="InterPro" id="IPR001736">
    <property type="entry name" value="PLipase_D/transphosphatidylase"/>
</dbReference>
<feature type="domain" description="PLD phosphodiesterase" evidence="1">
    <location>
        <begin position="197"/>
        <end position="226"/>
    </location>
</feature>
<organism evidence="2 3">
    <name type="scientific">Phlyctema vagabunda</name>
    <dbReference type="NCBI Taxonomy" id="108571"/>
    <lineage>
        <taxon>Eukaryota</taxon>
        <taxon>Fungi</taxon>
        <taxon>Dikarya</taxon>
        <taxon>Ascomycota</taxon>
        <taxon>Pezizomycotina</taxon>
        <taxon>Leotiomycetes</taxon>
        <taxon>Helotiales</taxon>
        <taxon>Dermateaceae</taxon>
        <taxon>Phlyctema</taxon>
    </lineage>
</organism>
<dbReference type="InterPro" id="IPR010347">
    <property type="entry name" value="Tdp1"/>
</dbReference>
<dbReference type="Proteomes" id="UP001629113">
    <property type="component" value="Unassembled WGS sequence"/>
</dbReference>
<evidence type="ECO:0000313" key="2">
    <source>
        <dbReference type="EMBL" id="KAL3425773.1"/>
    </source>
</evidence>
<dbReference type="EMBL" id="JBFCZG010000002">
    <property type="protein sequence ID" value="KAL3425773.1"/>
    <property type="molecule type" value="Genomic_DNA"/>
</dbReference>